<reference evidence="2 3" key="1">
    <citation type="journal article" date="2018" name="Front. Microbiol.">
        <title>Genome-Wide Analysis of Corynespora cassiicola Leaf Fall Disease Putative Effectors.</title>
        <authorList>
            <person name="Lopez D."/>
            <person name="Ribeiro S."/>
            <person name="Label P."/>
            <person name="Fumanal B."/>
            <person name="Venisse J.S."/>
            <person name="Kohler A."/>
            <person name="de Oliveira R.R."/>
            <person name="Labutti K."/>
            <person name="Lipzen A."/>
            <person name="Lail K."/>
            <person name="Bauer D."/>
            <person name="Ohm R.A."/>
            <person name="Barry K.W."/>
            <person name="Spatafora J."/>
            <person name="Grigoriev I.V."/>
            <person name="Martin F.M."/>
            <person name="Pujade-Renaud V."/>
        </authorList>
    </citation>
    <scope>NUCLEOTIDE SEQUENCE [LARGE SCALE GENOMIC DNA]</scope>
    <source>
        <strain evidence="2 3">Philippines</strain>
    </source>
</reference>
<proteinExistence type="predicted"/>
<sequence length="154" mass="17246">MCLPLNEQGAQQQQRQHHENASTTAPHSETRTQSSRAQPPHRPLLSHPYKCRIRAGIARSFAPQIRAASGSARARQVTDKATPRRQSPCVGAVRWRHPWPMGKSFRARSGLEIESRENGIEGYRARSLLKTQLLTLQQANKSLAIGVPQNKTVR</sequence>
<feature type="compositionally biased region" description="Polar residues" evidence="1">
    <location>
        <begin position="21"/>
        <end position="37"/>
    </location>
</feature>
<evidence type="ECO:0000313" key="3">
    <source>
        <dbReference type="Proteomes" id="UP000240883"/>
    </source>
</evidence>
<dbReference type="Proteomes" id="UP000240883">
    <property type="component" value="Unassembled WGS sequence"/>
</dbReference>
<keyword evidence="3" id="KW-1185">Reference proteome</keyword>
<protein>
    <submittedName>
        <fullName evidence="2">Uncharacterized protein</fullName>
    </submittedName>
</protein>
<feature type="region of interest" description="Disordered" evidence="1">
    <location>
        <begin position="1"/>
        <end position="47"/>
    </location>
</feature>
<dbReference type="AlphaFoldDB" id="A0A2T2P8D7"/>
<evidence type="ECO:0000256" key="1">
    <source>
        <dbReference type="SAM" id="MobiDB-lite"/>
    </source>
</evidence>
<feature type="region of interest" description="Disordered" evidence="1">
    <location>
        <begin position="68"/>
        <end position="89"/>
    </location>
</feature>
<gene>
    <name evidence="2" type="ORF">BS50DRAFT_566835</name>
</gene>
<name>A0A2T2P8D7_CORCC</name>
<dbReference type="EMBL" id="KZ678128">
    <property type="protein sequence ID" value="PSN73915.1"/>
    <property type="molecule type" value="Genomic_DNA"/>
</dbReference>
<accession>A0A2T2P8D7</accession>
<evidence type="ECO:0000313" key="2">
    <source>
        <dbReference type="EMBL" id="PSN73915.1"/>
    </source>
</evidence>
<organism evidence="2 3">
    <name type="scientific">Corynespora cassiicola Philippines</name>
    <dbReference type="NCBI Taxonomy" id="1448308"/>
    <lineage>
        <taxon>Eukaryota</taxon>
        <taxon>Fungi</taxon>
        <taxon>Dikarya</taxon>
        <taxon>Ascomycota</taxon>
        <taxon>Pezizomycotina</taxon>
        <taxon>Dothideomycetes</taxon>
        <taxon>Pleosporomycetidae</taxon>
        <taxon>Pleosporales</taxon>
        <taxon>Corynesporascaceae</taxon>
        <taxon>Corynespora</taxon>
    </lineage>
</organism>